<dbReference type="OrthoDB" id="9803988at2"/>
<proteinExistence type="inferred from homology"/>
<protein>
    <submittedName>
        <fullName evidence="4">Periplasmic dipeptide transport protein</fullName>
    </submittedName>
</protein>
<reference evidence="5" key="1">
    <citation type="submission" date="2017-05" db="EMBL/GenBank/DDBJ databases">
        <authorList>
            <person name="Rodrigo-Torres L."/>
            <person name="Arahal R. D."/>
            <person name="Lucena T."/>
        </authorList>
    </citation>
    <scope>NUCLEOTIDE SEQUENCE [LARGE SCALE GENOMIC DNA]</scope>
    <source>
        <strain evidence="5">CECT 8899</strain>
    </source>
</reference>
<dbReference type="InterPro" id="IPR039424">
    <property type="entry name" value="SBP_5"/>
</dbReference>
<dbReference type="CDD" id="cd08512">
    <property type="entry name" value="PBP2_NikA_DppA_OppA_like_7"/>
    <property type="match status" value="1"/>
</dbReference>
<dbReference type="PANTHER" id="PTHR30290">
    <property type="entry name" value="PERIPLASMIC BINDING COMPONENT OF ABC TRANSPORTER"/>
    <property type="match status" value="1"/>
</dbReference>
<dbReference type="PANTHER" id="PTHR30290:SF34">
    <property type="entry name" value="ABC TRANSPORTER, PERIPLASMIC OLIGO-PEPTIDE BINDING PROTEIN, PUTATIVE-RELATED"/>
    <property type="match status" value="1"/>
</dbReference>
<dbReference type="RefSeq" id="WP_093992183.1">
    <property type="nucleotide sequence ID" value="NZ_FXZK01000003.1"/>
</dbReference>
<feature type="domain" description="Solute-binding protein family 5" evidence="3">
    <location>
        <begin position="80"/>
        <end position="462"/>
    </location>
</feature>
<gene>
    <name evidence="4" type="primary">dppA_2</name>
    <name evidence="4" type="ORF">LOM8899_02152</name>
</gene>
<evidence type="ECO:0000256" key="1">
    <source>
        <dbReference type="ARBA" id="ARBA00004418"/>
    </source>
</evidence>
<comment type="similarity">
    <text evidence="2">Belongs to the bacterial solute-binding protein 5 family.</text>
</comment>
<dbReference type="SUPFAM" id="SSF53850">
    <property type="entry name" value="Periplasmic binding protein-like II"/>
    <property type="match status" value="1"/>
</dbReference>
<dbReference type="PIRSF" id="PIRSF002741">
    <property type="entry name" value="MppA"/>
    <property type="match status" value="1"/>
</dbReference>
<evidence type="ECO:0000256" key="2">
    <source>
        <dbReference type="ARBA" id="ARBA00005695"/>
    </source>
</evidence>
<sequence length="552" mass="60276">MNFERRLELRPLVVTTAIGLLFATGAFAQDMRDTIVHGADEEPATLDPSQVEPGAGGEAVIFHVYDRLLTVGADSADLLPSLATEVPTRDNGLISEDGLTYTFPLREGVVFHDGTPFTADDVMYSWDRVIEMAMPEGASDILSDKIAEMRVVDDFTFEVTLNQIDASFLYSSVLPMTASIVSQDAVEANGGVAEGEPNEFLSGNPVGTGPYQLAGWNRTENLTIEVNDGYWGTPAFDNVRWEFGLDPDVRVLGLRAGEFDTVETDPSYIADLEGVEGVIVYGEGLLLEPLHIGFNLNIPEGVLPSGDTIPLDFFHDVRIRKAFNYAFDYNAFVNGALAGFGQVNPHYVPIGVFGYDPEAPIYDTQDLAEAERLFREAGVWDEGFTVSVVVESGSLFEIQCLILKDSIERLNPNFRINVAGVAEAVFDEALAQSPVEYAMWAKNGDPAADPSAYLETYAHPDGEWGEVHGFANGYADPEAVGALIDAIAQELDPATRADLIGEAQRVLYDDPMWLIGAQEGAVTAYRDTIKGMVIQPLWPRPSMNFALYDKQN</sequence>
<dbReference type="InterPro" id="IPR000914">
    <property type="entry name" value="SBP_5_dom"/>
</dbReference>
<dbReference type="EMBL" id="FXZK01000003">
    <property type="protein sequence ID" value="SMY08006.1"/>
    <property type="molecule type" value="Genomic_DNA"/>
</dbReference>
<dbReference type="InterPro" id="IPR030678">
    <property type="entry name" value="Peptide/Ni-bd"/>
</dbReference>
<name>A0A238LGB9_9RHOB</name>
<dbReference type="GO" id="GO:0043190">
    <property type="term" value="C:ATP-binding cassette (ABC) transporter complex"/>
    <property type="evidence" value="ECO:0007669"/>
    <property type="project" value="InterPro"/>
</dbReference>
<evidence type="ECO:0000313" key="4">
    <source>
        <dbReference type="EMBL" id="SMY08006.1"/>
    </source>
</evidence>
<accession>A0A238LGB9</accession>
<dbReference type="GO" id="GO:0030288">
    <property type="term" value="C:outer membrane-bounded periplasmic space"/>
    <property type="evidence" value="ECO:0007669"/>
    <property type="project" value="UniProtKB-ARBA"/>
</dbReference>
<organism evidence="4 5">
    <name type="scientific">Flavimaricola marinus</name>
    <dbReference type="NCBI Taxonomy" id="1819565"/>
    <lineage>
        <taxon>Bacteria</taxon>
        <taxon>Pseudomonadati</taxon>
        <taxon>Pseudomonadota</taxon>
        <taxon>Alphaproteobacteria</taxon>
        <taxon>Rhodobacterales</taxon>
        <taxon>Paracoccaceae</taxon>
        <taxon>Flavimaricola</taxon>
    </lineage>
</organism>
<keyword evidence="5" id="KW-1185">Reference proteome</keyword>
<evidence type="ECO:0000313" key="5">
    <source>
        <dbReference type="Proteomes" id="UP000201613"/>
    </source>
</evidence>
<comment type="subcellular location">
    <subcellularLocation>
        <location evidence="1">Periplasm</location>
    </subcellularLocation>
</comment>
<dbReference type="Gene3D" id="3.40.190.10">
    <property type="entry name" value="Periplasmic binding protein-like II"/>
    <property type="match status" value="1"/>
</dbReference>
<dbReference type="Gene3D" id="3.10.105.10">
    <property type="entry name" value="Dipeptide-binding Protein, Domain 3"/>
    <property type="match status" value="1"/>
</dbReference>
<dbReference type="GO" id="GO:1904680">
    <property type="term" value="F:peptide transmembrane transporter activity"/>
    <property type="evidence" value="ECO:0007669"/>
    <property type="project" value="TreeGrafter"/>
</dbReference>
<dbReference type="Pfam" id="PF00496">
    <property type="entry name" value="SBP_bac_5"/>
    <property type="match status" value="1"/>
</dbReference>
<evidence type="ECO:0000259" key="3">
    <source>
        <dbReference type="Pfam" id="PF00496"/>
    </source>
</evidence>
<dbReference type="Proteomes" id="UP000201613">
    <property type="component" value="Unassembled WGS sequence"/>
</dbReference>
<dbReference type="GO" id="GO:0015833">
    <property type="term" value="P:peptide transport"/>
    <property type="evidence" value="ECO:0007669"/>
    <property type="project" value="TreeGrafter"/>
</dbReference>
<dbReference type="AlphaFoldDB" id="A0A238LGB9"/>